<dbReference type="EMBL" id="ADNT01000007">
    <property type="protein sequence ID" value="EFG50574.1"/>
    <property type="molecule type" value="Genomic_DNA"/>
</dbReference>
<accession>A0ABP2IC36</accession>
<dbReference type="Proteomes" id="UP000003764">
    <property type="component" value="Unassembled WGS sequence"/>
</dbReference>
<evidence type="ECO:0000313" key="1">
    <source>
        <dbReference type="EMBL" id="EFG50574.1"/>
    </source>
</evidence>
<keyword evidence="2" id="KW-1185">Reference proteome</keyword>
<dbReference type="InterPro" id="IPR028082">
    <property type="entry name" value="Peripla_BP_I"/>
</dbReference>
<organism evidence="1 2">
    <name type="scientific">Aerococcus viridans (strain ATCC 11563 / DSM 20340 / CCUG 4311 / JCM 20461 / NBRC 12219 / NCTC 8251 / M1)</name>
    <dbReference type="NCBI Taxonomy" id="655812"/>
    <lineage>
        <taxon>Bacteria</taxon>
        <taxon>Bacillati</taxon>
        <taxon>Bacillota</taxon>
        <taxon>Bacilli</taxon>
        <taxon>Lactobacillales</taxon>
        <taxon>Aerococcaceae</taxon>
        <taxon>Aerococcus</taxon>
    </lineage>
</organism>
<reference evidence="1 2" key="1">
    <citation type="submission" date="2010-04" db="EMBL/GenBank/DDBJ databases">
        <authorList>
            <person name="Muzny D."/>
            <person name="Qin X."/>
            <person name="Deng J."/>
            <person name="Jiang H."/>
            <person name="Liu Y."/>
            <person name="Qu J."/>
            <person name="Song X.-Z."/>
            <person name="Zhang L."/>
            <person name="Thornton R."/>
            <person name="Coyle M."/>
            <person name="Francisco L."/>
            <person name="Jackson L."/>
            <person name="Javaid M."/>
            <person name="Korchina V."/>
            <person name="Kovar C."/>
            <person name="Mata R."/>
            <person name="Mathew T."/>
            <person name="Ngo R."/>
            <person name="Nguyen L."/>
            <person name="Nguyen N."/>
            <person name="Okwuonu G."/>
            <person name="Ongeri F."/>
            <person name="Pham C."/>
            <person name="Simmons D."/>
            <person name="Wilczek-Boney K."/>
            <person name="Hale W."/>
            <person name="Jakkamsetti A."/>
            <person name="Pham P."/>
            <person name="Ruth R."/>
            <person name="San Lucas F."/>
            <person name="Warren J."/>
            <person name="Zhang J."/>
            <person name="Zhao Z."/>
            <person name="Zhou C."/>
            <person name="Zhu D."/>
            <person name="Lee S."/>
            <person name="Bess C."/>
            <person name="Blankenburg K."/>
            <person name="Forbes L."/>
            <person name="Fu Q."/>
            <person name="Gubbala S."/>
            <person name="Hirani K."/>
            <person name="Jayaseelan J.C."/>
            <person name="Lara F."/>
            <person name="Munidasa M."/>
            <person name="Palculict T."/>
            <person name="Patil S."/>
            <person name="Pu L.-L."/>
            <person name="Saada N."/>
            <person name="Tang L."/>
            <person name="Weissenberger G."/>
            <person name="Zhu Y."/>
            <person name="Hemphill L."/>
            <person name="Shang Y."/>
            <person name="Youmans B."/>
            <person name="Ayvaz T."/>
            <person name="Ross M."/>
            <person name="Santibanez J."/>
            <person name="Aqrawi P."/>
            <person name="Gross S."/>
            <person name="Joshi V."/>
            <person name="Fowler G."/>
            <person name="Nazareth L."/>
            <person name="Reid J."/>
            <person name="Worley K."/>
            <person name="Petrosino J."/>
            <person name="Highlander S."/>
            <person name="Gibbs R."/>
            <person name="Gibbs R."/>
        </authorList>
    </citation>
    <scope>NUCLEOTIDE SEQUENCE [LARGE SCALE GENOMIC DNA]</scope>
    <source>
        <strain evidence="1 2">ATCC 11563</strain>
    </source>
</reference>
<comment type="caution">
    <text evidence="1">The sequence shown here is derived from an EMBL/GenBank/DDBJ whole genome shotgun (WGS) entry which is preliminary data.</text>
</comment>
<dbReference type="Gene3D" id="3.40.50.2300">
    <property type="match status" value="1"/>
</dbReference>
<dbReference type="SUPFAM" id="SSF53822">
    <property type="entry name" value="Periplasmic binding protein-like I"/>
    <property type="match status" value="1"/>
</dbReference>
<name>A0ABP2IC36_AERVM</name>
<protein>
    <submittedName>
        <fullName evidence="1">Uncharacterized protein</fullName>
    </submittedName>
</protein>
<gene>
    <name evidence="1" type="ORF">HMPREF0061_0074</name>
</gene>
<sequence length="133" mass="15456">MKHPLHADEAKYLINIISDHFPDLSQPYYSSNNWYTFKRDKGINYETAITKLDASLFHLKAYLHPTFDILKSNQDTERIQAVTKELDDMPKQSAISFIKTLNQIGYRIPEYISIIGFYNIREGSVITPELITI</sequence>
<evidence type="ECO:0000313" key="2">
    <source>
        <dbReference type="Proteomes" id="UP000003764"/>
    </source>
</evidence>
<proteinExistence type="predicted"/>